<protein>
    <submittedName>
        <fullName evidence="2">Nickel pincer cofactor biosynthesis protein LarB</fullName>
    </submittedName>
</protein>
<name>A0A7X1B6M6_9BACT</name>
<evidence type="ECO:0000259" key="1">
    <source>
        <dbReference type="SMART" id="SM01001"/>
    </source>
</evidence>
<dbReference type="Pfam" id="PF00731">
    <property type="entry name" value="AIRC"/>
    <property type="match status" value="1"/>
</dbReference>
<evidence type="ECO:0000313" key="2">
    <source>
        <dbReference type="EMBL" id="MBC2606644.1"/>
    </source>
</evidence>
<dbReference type="PANTHER" id="PTHR43064">
    <property type="entry name" value="PHOSPHORIBOSYLAMINOIMIDAZOLE CARBOXYLASE-RELATED"/>
    <property type="match status" value="1"/>
</dbReference>
<accession>A0A7X1B6M6</accession>
<dbReference type="RefSeq" id="WP_185660512.1">
    <property type="nucleotide sequence ID" value="NZ_CAWPOO010000012.1"/>
</dbReference>
<sequence>MNDSFNLDFDRTERLGFPEVVFGAGKTLEVLTEILQAYQAKGLNALATKVQPEKGKQLLNTFPNAFFEEVSGIFMLEQPQQNKKPGPQVAILSGGSSDAYVVNEAFHTLNFLGCGAKRFNDIGIAGIHRLLAKVEELKSFSVLIVVAGFEGALPTAVGGLLPQPIIAVPASVGYGVSAGGQVALNAMLSSCANGVSVVNIDNGYGAAMAALRIVKALTR</sequence>
<reference evidence="2 3" key="1">
    <citation type="submission" date="2020-07" db="EMBL/GenBank/DDBJ databases">
        <authorList>
            <person name="Feng X."/>
        </authorList>
    </citation>
    <scope>NUCLEOTIDE SEQUENCE [LARGE SCALE GENOMIC DNA]</scope>
    <source>
        <strain evidence="2 3">JCM23202</strain>
    </source>
</reference>
<organism evidence="2 3">
    <name type="scientific">Pelagicoccus albus</name>
    <dbReference type="NCBI Taxonomy" id="415222"/>
    <lineage>
        <taxon>Bacteria</taxon>
        <taxon>Pseudomonadati</taxon>
        <taxon>Verrucomicrobiota</taxon>
        <taxon>Opitutia</taxon>
        <taxon>Puniceicoccales</taxon>
        <taxon>Pelagicoccaceae</taxon>
        <taxon>Pelagicoccus</taxon>
    </lineage>
</organism>
<dbReference type="InterPro" id="IPR000031">
    <property type="entry name" value="PurE_dom"/>
</dbReference>
<dbReference type="PANTHER" id="PTHR43064:SF1">
    <property type="entry name" value="SLL1489 PROTEIN"/>
    <property type="match status" value="1"/>
</dbReference>
<dbReference type="EMBL" id="JACHVC010000012">
    <property type="protein sequence ID" value="MBC2606644.1"/>
    <property type="molecule type" value="Genomic_DNA"/>
</dbReference>
<evidence type="ECO:0000313" key="3">
    <source>
        <dbReference type="Proteomes" id="UP000526501"/>
    </source>
</evidence>
<dbReference type="InterPro" id="IPR039476">
    <property type="entry name" value="P2CMN_synthase_LarB"/>
</dbReference>
<dbReference type="GO" id="GO:0016787">
    <property type="term" value="F:hydrolase activity"/>
    <property type="evidence" value="ECO:0007669"/>
    <property type="project" value="InterPro"/>
</dbReference>
<proteinExistence type="predicted"/>
<dbReference type="SMART" id="SM01001">
    <property type="entry name" value="AIRC"/>
    <property type="match status" value="1"/>
</dbReference>
<dbReference type="AlphaFoldDB" id="A0A7X1B6M6"/>
<dbReference type="SUPFAM" id="SSF52255">
    <property type="entry name" value="N5-CAIR mutase (phosphoribosylaminoimidazole carboxylase, PurE)"/>
    <property type="match status" value="1"/>
</dbReference>
<dbReference type="GO" id="GO:0006189">
    <property type="term" value="P:'de novo' IMP biosynthetic process"/>
    <property type="evidence" value="ECO:0007669"/>
    <property type="project" value="InterPro"/>
</dbReference>
<comment type="caution">
    <text evidence="2">The sequence shown here is derived from an EMBL/GenBank/DDBJ whole genome shotgun (WGS) entry which is preliminary data.</text>
</comment>
<keyword evidence="3" id="KW-1185">Reference proteome</keyword>
<dbReference type="Gene3D" id="3.40.50.1970">
    <property type="match status" value="1"/>
</dbReference>
<gene>
    <name evidence="2" type="primary">larB</name>
    <name evidence="2" type="ORF">H5P27_11380</name>
</gene>
<dbReference type="Proteomes" id="UP000526501">
    <property type="component" value="Unassembled WGS sequence"/>
</dbReference>
<feature type="domain" description="PurE" evidence="1">
    <location>
        <begin position="87"/>
        <end position="219"/>
    </location>
</feature>
<dbReference type="NCBIfam" id="NF033503">
    <property type="entry name" value="LarB"/>
    <property type="match status" value="1"/>
</dbReference>